<evidence type="ECO:0000256" key="1">
    <source>
        <dbReference type="SAM" id="MobiDB-lite"/>
    </source>
</evidence>
<evidence type="ECO:0000313" key="4">
    <source>
        <dbReference type="Proteomes" id="UP000693970"/>
    </source>
</evidence>
<sequence>MQSSGAHARQMDAEFDDSPTANNYGLEFVPHPFNSAEAQLCEAQAQQQPTRPNTGTDLLNNRRRRQESNMFLAVRPTPPPTDNILRLHSAVRSIQHGTRKDNTKKAYDRKTQEYRELRRSTQKVPGPTWGWPKVRAPAQTHGLKASAIEQYKCAI</sequence>
<feature type="compositionally biased region" description="Polar residues" evidence="1">
    <location>
        <begin position="49"/>
        <end position="59"/>
    </location>
</feature>
<protein>
    <submittedName>
        <fullName evidence="2">Uncharacterized protein</fullName>
    </submittedName>
</protein>
<dbReference type="AlphaFoldDB" id="A0A9K3PK14"/>
<keyword evidence="4" id="KW-1185">Reference proteome</keyword>
<gene>
    <name evidence="2" type="ORF">IV203_009500</name>
    <name evidence="3" type="ORF">IV203_009510</name>
</gene>
<reference evidence="2" key="1">
    <citation type="journal article" date="2021" name="Sci. Rep.">
        <title>Diploid genomic architecture of Nitzschia inconspicua, an elite biomass production diatom.</title>
        <authorList>
            <person name="Oliver A."/>
            <person name="Podell S."/>
            <person name="Pinowska A."/>
            <person name="Traller J.C."/>
            <person name="Smith S.R."/>
            <person name="McClure R."/>
            <person name="Beliaev A."/>
            <person name="Bohutskyi P."/>
            <person name="Hill E.A."/>
            <person name="Rabines A."/>
            <person name="Zheng H."/>
            <person name="Allen L.Z."/>
            <person name="Kuo A."/>
            <person name="Grigoriev I.V."/>
            <person name="Allen A.E."/>
            <person name="Hazlebeck D."/>
            <person name="Allen E.E."/>
        </authorList>
    </citation>
    <scope>NUCLEOTIDE SEQUENCE</scope>
    <source>
        <strain evidence="2">Hildebrandi</strain>
    </source>
</reference>
<name>A0A9K3PK14_9STRA</name>
<reference evidence="2" key="2">
    <citation type="submission" date="2021-04" db="EMBL/GenBank/DDBJ databases">
        <authorList>
            <person name="Podell S."/>
        </authorList>
    </citation>
    <scope>NUCLEOTIDE SEQUENCE</scope>
    <source>
        <strain evidence="2">Hildebrandi</strain>
    </source>
</reference>
<dbReference type="EMBL" id="JAGRRH010000018">
    <property type="protein sequence ID" value="KAG7350150.1"/>
    <property type="molecule type" value="Genomic_DNA"/>
</dbReference>
<proteinExistence type="predicted"/>
<dbReference type="Proteomes" id="UP000693970">
    <property type="component" value="Unassembled WGS sequence"/>
</dbReference>
<comment type="caution">
    <text evidence="2">The sequence shown here is derived from an EMBL/GenBank/DDBJ whole genome shotgun (WGS) entry which is preliminary data.</text>
</comment>
<organism evidence="2 4">
    <name type="scientific">Nitzschia inconspicua</name>
    <dbReference type="NCBI Taxonomy" id="303405"/>
    <lineage>
        <taxon>Eukaryota</taxon>
        <taxon>Sar</taxon>
        <taxon>Stramenopiles</taxon>
        <taxon>Ochrophyta</taxon>
        <taxon>Bacillariophyta</taxon>
        <taxon>Bacillariophyceae</taxon>
        <taxon>Bacillariophycidae</taxon>
        <taxon>Bacillariales</taxon>
        <taxon>Bacillariaceae</taxon>
        <taxon>Nitzschia</taxon>
    </lineage>
</organism>
<evidence type="ECO:0000313" key="3">
    <source>
        <dbReference type="EMBL" id="KAG7350150.1"/>
    </source>
</evidence>
<feature type="region of interest" description="Disordered" evidence="1">
    <location>
        <begin position="1"/>
        <end position="83"/>
    </location>
</feature>
<dbReference type="EMBL" id="JAGRRH010000018">
    <property type="protein sequence ID" value="KAG7350140.1"/>
    <property type="molecule type" value="Genomic_DNA"/>
</dbReference>
<feature type="compositionally biased region" description="Low complexity" evidence="1">
    <location>
        <begin position="36"/>
        <end position="48"/>
    </location>
</feature>
<accession>A0A9K3PK14</accession>
<evidence type="ECO:0000313" key="2">
    <source>
        <dbReference type="EMBL" id="KAG7350140.1"/>
    </source>
</evidence>